<evidence type="ECO:0000313" key="1">
    <source>
        <dbReference type="EMBL" id="GAA1572847.1"/>
    </source>
</evidence>
<accession>A0ABN2D945</accession>
<comment type="caution">
    <text evidence="1">The sequence shown here is derived from an EMBL/GenBank/DDBJ whole genome shotgun (WGS) entry which is preliminary data.</text>
</comment>
<dbReference type="Proteomes" id="UP001501470">
    <property type="component" value="Unassembled WGS sequence"/>
</dbReference>
<keyword evidence="2" id="KW-1185">Reference proteome</keyword>
<sequence length="141" mass="15322">MGYSVRPTGRLHLPAADDVAAATAIRAALAVRDGWFSEEICPDAGAVADLAWVGAAQVVRDGDWIEFARDEQGDAKWSEQATAFYVELAPFVRAGTVSCTGEDGSTWAYAYADGKITQQGWNAWDCSLEPFGEPVYPWRET</sequence>
<evidence type="ECO:0000313" key="2">
    <source>
        <dbReference type="Proteomes" id="UP001501470"/>
    </source>
</evidence>
<gene>
    <name evidence="1" type="ORF">GCM10009827_113530</name>
</gene>
<dbReference type="EMBL" id="BAAAQD010000049">
    <property type="protein sequence ID" value="GAA1572847.1"/>
    <property type="molecule type" value="Genomic_DNA"/>
</dbReference>
<proteinExistence type="predicted"/>
<reference evidence="1 2" key="1">
    <citation type="journal article" date="2019" name="Int. J. Syst. Evol. Microbiol.">
        <title>The Global Catalogue of Microorganisms (GCM) 10K type strain sequencing project: providing services to taxonomists for standard genome sequencing and annotation.</title>
        <authorList>
            <consortium name="The Broad Institute Genomics Platform"/>
            <consortium name="The Broad Institute Genome Sequencing Center for Infectious Disease"/>
            <person name="Wu L."/>
            <person name="Ma J."/>
        </authorList>
    </citation>
    <scope>NUCLEOTIDE SEQUENCE [LARGE SCALE GENOMIC DNA]</scope>
    <source>
        <strain evidence="1 2">JCM 15933</strain>
    </source>
</reference>
<name>A0ABN2D945_9ACTN</name>
<organism evidence="1 2">
    <name type="scientific">Dactylosporangium maewongense</name>
    <dbReference type="NCBI Taxonomy" id="634393"/>
    <lineage>
        <taxon>Bacteria</taxon>
        <taxon>Bacillati</taxon>
        <taxon>Actinomycetota</taxon>
        <taxon>Actinomycetes</taxon>
        <taxon>Micromonosporales</taxon>
        <taxon>Micromonosporaceae</taxon>
        <taxon>Dactylosporangium</taxon>
    </lineage>
</organism>
<dbReference type="RefSeq" id="WP_344514755.1">
    <property type="nucleotide sequence ID" value="NZ_BAAAQD010000049.1"/>
</dbReference>
<protein>
    <submittedName>
        <fullName evidence="1">Uncharacterized protein</fullName>
    </submittedName>
</protein>